<comment type="caution">
    <text evidence="7">The sequence shown here is derived from an EMBL/GenBank/DDBJ whole genome shotgun (WGS) entry which is preliminary data.</text>
</comment>
<dbReference type="InterPro" id="IPR019775">
    <property type="entry name" value="WD40_repeat_CS"/>
</dbReference>
<dbReference type="PROSITE" id="PS50294">
    <property type="entry name" value="WD_REPEATS_REGION"/>
    <property type="match status" value="9"/>
</dbReference>
<feature type="repeat" description="WD" evidence="3">
    <location>
        <begin position="758"/>
        <end position="792"/>
    </location>
</feature>
<dbReference type="PROSITE" id="PS00678">
    <property type="entry name" value="WD_REPEATS_1"/>
    <property type="match status" value="1"/>
</dbReference>
<dbReference type="Pfam" id="PF14516">
    <property type="entry name" value="AAA_35"/>
    <property type="match status" value="1"/>
</dbReference>
<evidence type="ECO:0000256" key="2">
    <source>
        <dbReference type="ARBA" id="ARBA00022737"/>
    </source>
</evidence>
<feature type="repeat" description="WD" evidence="3">
    <location>
        <begin position="1244"/>
        <end position="1282"/>
    </location>
</feature>
<dbReference type="Gene3D" id="3.40.50.300">
    <property type="entry name" value="P-loop containing nucleotide triphosphate hydrolases"/>
    <property type="match status" value="1"/>
</dbReference>
<dbReference type="Pfam" id="PF00400">
    <property type="entry name" value="WD40"/>
    <property type="match status" value="12"/>
</dbReference>
<dbReference type="InterPro" id="IPR001610">
    <property type="entry name" value="PAC"/>
</dbReference>
<dbReference type="NCBIfam" id="TIGR00229">
    <property type="entry name" value="sensory_box"/>
    <property type="match status" value="1"/>
</dbReference>
<keyword evidence="2" id="KW-0677">Repeat</keyword>
<dbReference type="InterPro" id="IPR020472">
    <property type="entry name" value="WD40_PAC1"/>
</dbReference>
<feature type="repeat" description="WD" evidence="3">
    <location>
        <begin position="1195"/>
        <end position="1237"/>
    </location>
</feature>
<reference evidence="7" key="1">
    <citation type="journal article" date="2020" name="mSystems">
        <title>Genome- and Community-Level Interaction Insights into Carbon Utilization and Element Cycling Functions of Hydrothermarchaeota in Hydrothermal Sediment.</title>
        <authorList>
            <person name="Zhou Z."/>
            <person name="Liu Y."/>
            <person name="Xu W."/>
            <person name="Pan J."/>
            <person name="Luo Z.H."/>
            <person name="Li M."/>
        </authorList>
    </citation>
    <scope>NUCLEOTIDE SEQUENCE [LARGE SCALE GENOMIC DNA]</scope>
    <source>
        <strain evidence="7">SpSt-418</strain>
    </source>
</reference>
<dbReference type="PRINTS" id="PR00320">
    <property type="entry name" value="GPROTEINBRPT"/>
</dbReference>
<dbReference type="CDD" id="cd00130">
    <property type="entry name" value="PAS"/>
    <property type="match status" value="1"/>
</dbReference>
<dbReference type="PROSITE" id="PS50113">
    <property type="entry name" value="PAC"/>
    <property type="match status" value="1"/>
</dbReference>
<proteinExistence type="predicted"/>
<feature type="domain" description="PAC" evidence="6">
    <location>
        <begin position="516"/>
        <end position="568"/>
    </location>
</feature>
<dbReference type="InterPro" id="IPR027417">
    <property type="entry name" value="P-loop_NTPase"/>
</dbReference>
<dbReference type="SUPFAM" id="SSF55785">
    <property type="entry name" value="PYP-like sensor domain (PAS domain)"/>
    <property type="match status" value="1"/>
</dbReference>
<dbReference type="PROSITE" id="PS50112">
    <property type="entry name" value="PAS"/>
    <property type="match status" value="1"/>
</dbReference>
<dbReference type="SMART" id="SM00086">
    <property type="entry name" value="PAC"/>
    <property type="match status" value="1"/>
</dbReference>
<dbReference type="FunFam" id="3.30.450.20:FF:000099">
    <property type="entry name" value="Sensory box sensor histidine kinase"/>
    <property type="match status" value="1"/>
</dbReference>
<evidence type="ECO:0000256" key="4">
    <source>
        <dbReference type="SAM" id="Coils"/>
    </source>
</evidence>
<evidence type="ECO:0000313" key="7">
    <source>
        <dbReference type="EMBL" id="HFN00502.1"/>
    </source>
</evidence>
<evidence type="ECO:0000259" key="6">
    <source>
        <dbReference type="PROSITE" id="PS50113"/>
    </source>
</evidence>
<dbReference type="PANTHER" id="PTHR22847">
    <property type="entry name" value="WD40 REPEAT PROTEIN"/>
    <property type="match status" value="1"/>
</dbReference>
<dbReference type="InterPro" id="IPR013655">
    <property type="entry name" value="PAS_fold_3"/>
</dbReference>
<dbReference type="InterPro" id="IPR000014">
    <property type="entry name" value="PAS"/>
</dbReference>
<feature type="domain" description="PAS" evidence="5">
    <location>
        <begin position="443"/>
        <end position="513"/>
    </location>
</feature>
<accession>A0A7C3PT20</accession>
<dbReference type="PROSITE" id="PS50082">
    <property type="entry name" value="WD_REPEATS_2"/>
    <property type="match status" value="12"/>
</dbReference>
<feature type="repeat" description="WD" evidence="3">
    <location>
        <begin position="1114"/>
        <end position="1138"/>
    </location>
</feature>
<organism evidence="7">
    <name type="scientific">Oscillatoriales cyanobacterium SpSt-418</name>
    <dbReference type="NCBI Taxonomy" id="2282169"/>
    <lineage>
        <taxon>Bacteria</taxon>
        <taxon>Bacillati</taxon>
        <taxon>Cyanobacteriota</taxon>
        <taxon>Cyanophyceae</taxon>
        <taxon>Oscillatoriophycideae</taxon>
        <taxon>Oscillatoriales</taxon>
    </lineage>
</organism>
<dbReference type="Gene3D" id="3.30.450.20">
    <property type="entry name" value="PAS domain"/>
    <property type="match status" value="1"/>
</dbReference>
<dbReference type="Pfam" id="PF08447">
    <property type="entry name" value="PAS_3"/>
    <property type="match status" value="1"/>
</dbReference>
<dbReference type="InterPro" id="IPR036322">
    <property type="entry name" value="WD40_repeat_dom_sf"/>
</dbReference>
<dbReference type="SMART" id="SM00091">
    <property type="entry name" value="PAS"/>
    <property type="match status" value="1"/>
</dbReference>
<feature type="repeat" description="WD" evidence="3">
    <location>
        <begin position="1059"/>
        <end position="1091"/>
    </location>
</feature>
<dbReference type="SMART" id="SM00320">
    <property type="entry name" value="WD40"/>
    <property type="match status" value="14"/>
</dbReference>
<feature type="coiled-coil region" evidence="4">
    <location>
        <begin position="558"/>
        <end position="588"/>
    </location>
</feature>
<dbReference type="InterPro" id="IPR035965">
    <property type="entry name" value="PAS-like_dom_sf"/>
</dbReference>
<dbReference type="CDD" id="cd00200">
    <property type="entry name" value="WD40"/>
    <property type="match status" value="2"/>
</dbReference>
<evidence type="ECO:0000256" key="1">
    <source>
        <dbReference type="ARBA" id="ARBA00022574"/>
    </source>
</evidence>
<dbReference type="PANTHER" id="PTHR22847:SF637">
    <property type="entry name" value="WD REPEAT DOMAIN 5B"/>
    <property type="match status" value="1"/>
</dbReference>
<feature type="repeat" description="WD" evidence="3">
    <location>
        <begin position="799"/>
        <end position="833"/>
    </location>
</feature>
<feature type="repeat" description="WD" evidence="3">
    <location>
        <begin position="1018"/>
        <end position="1050"/>
    </location>
</feature>
<feature type="repeat" description="WD" evidence="3">
    <location>
        <begin position="887"/>
        <end position="919"/>
    </location>
</feature>
<sequence>MNSFRYKVGGCLQADAPTYVVRQADRDLYRALQAGEFCYVFNARQMGKSSLLVRVKQQLQDDGAQCAYLDMTRLGSDRLTPQQWYRGMMVSLLQSFQLLGKVNYREWFNTHSDLPPIQCLTVFIEEIVFVQFSSESIYIFIDEIDSLLSLEFPVDDFFAWIRSCYNQRSHDVRYQRLNMVLFGVTTPADLIADKQRTPFNIGQAIHLDGFTAPEAMPLSQGFEPVFPQPLPILKGILQWTGGQPFLTQKLCQQVMQTVEQSEITHSQIPPGMESFWVDDLVKTQVLDHWEAHDEPVHLRTIRDRLFWNANRTGRLLGIYQQLLQDEVVPLDDSREQIELLLSGLVVRQGNQLAIKNPIYRHVFNAEWVNQQLNQLRPYADAINGWLASQRQDRIYLLRDQSLLDAQLWAQDKSLSDVDYQFLAASQDAERQRIQQQLEAQQESERFFRQLAEAVPQIVWIAEPDGTLSYANQQVSNSLGRSLTDIKAWKWVDIIHPEDLPGSLTAWQHARDNSEPYEVQVRMQDVSGNYRWFLNRATPIRDASGQVVKWFGTSTDLDSLKREEELKRLQEVEKRLQQEQRARRLQKGLLATVSIAFLISSTLGIYAWTQNRQAALREIEAIANTSEAQFASGNRLDALVSAMIAQSRLKQLQSVPIALTTEVERELSRALFQVVEQNRFKADQGRVRGIAVSSDGQRIAATYDKPVIIVWGSNGKIQHTLSGKAREVAFSPDGQTLVAGMDDGTIRRWNRDGQPLATLKGNQDRALSVAISPDGKWIAAAGSDNLIELWSLDGTLIRTLRGHQKPIWKVTFSPDGRSLATASADNTVMLWNINGSIIRTFKNPILSNKGENRFLSVAFSQDGQTLVAGDTYGNIIWWKQDGTLINTTSEHRNGVVSLALSPDGQTLASGSWDNTIKLWNWNGTVLRTLNGHPSGTLALAFSPARGASLKETGQRLVSGGEDALIRIWRLSGDFLTVLRGHRASVWSAKFTPDGQTVISSSSDGTIKRWNTQGQILQTLPVNQGEVWAVESSPDGQTLVAASEDGSLTFWNRAGKRLRTVQAHQQTAFDVTFSPNGQHIASVGWDGTIKLWQQDGTLIQALEKNRESADQLGDRLNAVAFSPNNQWLAVVGLDKIIRLWHRNHQGLFPLHPQLNLTGHTGTIWDVAFSPDGQMFATASEDNTLKLWAIDGKLMHTFEGHTARVNAVTFIPPDSGLPAAWGTVIASASWDRTIKLWKLDGTLLTTLEGHEERALDIAFYPGTQGRKPLLVSGGLDNLVILWSLDQVLDEKQIERSSCTWVRDYLQTNPGLNTQQILCP</sequence>
<dbReference type="Gene3D" id="2.130.10.10">
    <property type="entry name" value="YVTN repeat-like/Quinoprotein amine dehydrogenase"/>
    <property type="match status" value="4"/>
</dbReference>
<feature type="repeat" description="WD" evidence="3">
    <location>
        <begin position="1154"/>
        <end position="1185"/>
    </location>
</feature>
<gene>
    <name evidence="7" type="ORF">ENR64_22695</name>
</gene>
<dbReference type="InterPro" id="IPR001680">
    <property type="entry name" value="WD40_rpt"/>
</dbReference>
<evidence type="ECO:0000256" key="3">
    <source>
        <dbReference type="PROSITE-ProRule" id="PRU00221"/>
    </source>
</evidence>
<dbReference type="EMBL" id="DSRU01000324">
    <property type="protein sequence ID" value="HFN00502.1"/>
    <property type="molecule type" value="Genomic_DNA"/>
</dbReference>
<feature type="repeat" description="WD" evidence="3">
    <location>
        <begin position="928"/>
        <end position="970"/>
    </location>
</feature>
<dbReference type="InterPro" id="IPR015943">
    <property type="entry name" value="WD40/YVTN_repeat-like_dom_sf"/>
</dbReference>
<keyword evidence="1 3" id="KW-0853">WD repeat</keyword>
<dbReference type="SUPFAM" id="SSF50978">
    <property type="entry name" value="WD40 repeat-like"/>
    <property type="match status" value="3"/>
</dbReference>
<feature type="repeat" description="WD" evidence="3">
    <location>
        <begin position="977"/>
        <end position="1009"/>
    </location>
</feature>
<keyword evidence="4" id="KW-0175">Coiled coil</keyword>
<evidence type="ECO:0000259" key="5">
    <source>
        <dbReference type="PROSITE" id="PS50112"/>
    </source>
</evidence>
<feature type="repeat" description="WD" evidence="3">
    <location>
        <begin position="727"/>
        <end position="749"/>
    </location>
</feature>
<protein>
    <submittedName>
        <fullName evidence="7">PAS domain S-box protein</fullName>
    </submittedName>
</protein>
<name>A0A7C3PT20_9CYAN</name>
<dbReference type="SUPFAM" id="SSF52540">
    <property type="entry name" value="P-loop containing nucleoside triphosphate hydrolases"/>
    <property type="match status" value="1"/>
</dbReference>
<dbReference type="InterPro" id="IPR000700">
    <property type="entry name" value="PAS-assoc_C"/>
</dbReference>